<dbReference type="PROSITE" id="PS51375">
    <property type="entry name" value="PPR"/>
    <property type="match status" value="1"/>
</dbReference>
<comment type="caution">
    <text evidence="4">The sequence shown here is derived from an EMBL/GenBank/DDBJ whole genome shotgun (WGS) entry which is preliminary data.</text>
</comment>
<organism evidence="4 5">
    <name type="scientific">Rubus argutus</name>
    <name type="common">Southern blackberry</name>
    <dbReference type="NCBI Taxonomy" id="59490"/>
    <lineage>
        <taxon>Eukaryota</taxon>
        <taxon>Viridiplantae</taxon>
        <taxon>Streptophyta</taxon>
        <taxon>Embryophyta</taxon>
        <taxon>Tracheophyta</taxon>
        <taxon>Spermatophyta</taxon>
        <taxon>Magnoliopsida</taxon>
        <taxon>eudicotyledons</taxon>
        <taxon>Gunneridae</taxon>
        <taxon>Pentapetalae</taxon>
        <taxon>rosids</taxon>
        <taxon>fabids</taxon>
        <taxon>Rosales</taxon>
        <taxon>Rosaceae</taxon>
        <taxon>Rosoideae</taxon>
        <taxon>Rosoideae incertae sedis</taxon>
        <taxon>Rubus</taxon>
    </lineage>
</organism>
<dbReference type="EMBL" id="JBEDUW010000006">
    <property type="protein sequence ID" value="KAK9921264.1"/>
    <property type="molecule type" value="Genomic_DNA"/>
</dbReference>
<evidence type="ECO:0008006" key="6">
    <source>
        <dbReference type="Google" id="ProtNLM"/>
    </source>
</evidence>
<dbReference type="Proteomes" id="UP001457282">
    <property type="component" value="Unassembled WGS sequence"/>
</dbReference>
<sequence>MLEESMVPDIVTFNCLLEDLCNLGRTVEADSLRLLSSSKGLELDGMAYTILVSGYSREGKRKEVKVVADEMLDRGFTPDLATYNRLVDG</sequence>
<name>A0AAW1W914_RUBAR</name>
<dbReference type="Gene3D" id="1.25.40.10">
    <property type="entry name" value="Tetratricopeptide repeat domain"/>
    <property type="match status" value="1"/>
</dbReference>
<dbReference type="NCBIfam" id="TIGR00756">
    <property type="entry name" value="PPR"/>
    <property type="match status" value="1"/>
</dbReference>
<evidence type="ECO:0000256" key="1">
    <source>
        <dbReference type="ARBA" id="ARBA00007626"/>
    </source>
</evidence>
<dbReference type="Pfam" id="PF01535">
    <property type="entry name" value="PPR"/>
    <property type="match status" value="1"/>
</dbReference>
<comment type="similarity">
    <text evidence="1">Belongs to the PPR family. P subfamily.</text>
</comment>
<evidence type="ECO:0000313" key="4">
    <source>
        <dbReference type="EMBL" id="KAK9921264.1"/>
    </source>
</evidence>
<feature type="repeat" description="PPR" evidence="3">
    <location>
        <begin position="44"/>
        <end position="78"/>
    </location>
</feature>
<reference evidence="4 5" key="1">
    <citation type="journal article" date="2023" name="G3 (Bethesda)">
        <title>A chromosome-length genome assembly and annotation of blackberry (Rubus argutus, cv. 'Hillquist').</title>
        <authorList>
            <person name="Bruna T."/>
            <person name="Aryal R."/>
            <person name="Dudchenko O."/>
            <person name="Sargent D.J."/>
            <person name="Mead D."/>
            <person name="Buti M."/>
            <person name="Cavallini A."/>
            <person name="Hytonen T."/>
            <person name="Andres J."/>
            <person name="Pham M."/>
            <person name="Weisz D."/>
            <person name="Mascagni F."/>
            <person name="Usai G."/>
            <person name="Natali L."/>
            <person name="Bassil N."/>
            <person name="Fernandez G.E."/>
            <person name="Lomsadze A."/>
            <person name="Armour M."/>
            <person name="Olukolu B."/>
            <person name="Poorten T."/>
            <person name="Britton C."/>
            <person name="Davik J."/>
            <person name="Ashrafi H."/>
            <person name="Aiden E.L."/>
            <person name="Borodovsky M."/>
            <person name="Worthington M."/>
        </authorList>
    </citation>
    <scope>NUCLEOTIDE SEQUENCE [LARGE SCALE GENOMIC DNA]</scope>
    <source>
        <strain evidence="4">PI 553951</strain>
    </source>
</reference>
<dbReference type="PANTHER" id="PTHR47939:SF13">
    <property type="entry name" value="OS03G0201400 PROTEIN"/>
    <property type="match status" value="1"/>
</dbReference>
<proteinExistence type="inferred from homology"/>
<gene>
    <name evidence="4" type="ORF">M0R45_029783</name>
</gene>
<dbReference type="InterPro" id="IPR002885">
    <property type="entry name" value="PPR_rpt"/>
</dbReference>
<evidence type="ECO:0000256" key="3">
    <source>
        <dbReference type="PROSITE-ProRule" id="PRU00708"/>
    </source>
</evidence>
<accession>A0AAW1W914</accession>
<dbReference type="InterPro" id="IPR050667">
    <property type="entry name" value="PPR-containing_protein"/>
</dbReference>
<keyword evidence="5" id="KW-1185">Reference proteome</keyword>
<protein>
    <recommendedName>
        <fullName evidence="6">Pentatricopeptide repeat-containing protein</fullName>
    </recommendedName>
</protein>
<dbReference type="AlphaFoldDB" id="A0AAW1W914"/>
<keyword evidence="2" id="KW-0677">Repeat</keyword>
<dbReference type="Pfam" id="PF13041">
    <property type="entry name" value="PPR_2"/>
    <property type="match status" value="1"/>
</dbReference>
<evidence type="ECO:0000313" key="5">
    <source>
        <dbReference type="Proteomes" id="UP001457282"/>
    </source>
</evidence>
<evidence type="ECO:0000256" key="2">
    <source>
        <dbReference type="ARBA" id="ARBA00022737"/>
    </source>
</evidence>
<dbReference type="InterPro" id="IPR011990">
    <property type="entry name" value="TPR-like_helical_dom_sf"/>
</dbReference>
<dbReference type="PANTHER" id="PTHR47939">
    <property type="entry name" value="MEMBRANE-ASSOCIATED SALT-INDUCIBLE PROTEIN-LIKE"/>
    <property type="match status" value="1"/>
</dbReference>